<dbReference type="InterPro" id="IPR001047">
    <property type="entry name" value="Ribosomal_eS8"/>
</dbReference>
<keyword evidence="7 8" id="KW-0687">Ribonucleoprotein</keyword>
<dbReference type="Pfam" id="PF01201">
    <property type="entry name" value="Ribosomal_S8e"/>
    <property type="match status" value="1"/>
</dbReference>
<feature type="compositionally biased region" description="Basic residues" evidence="9">
    <location>
        <begin position="8"/>
        <end position="20"/>
    </location>
</feature>
<feature type="transmembrane region" description="Helical" evidence="10">
    <location>
        <begin position="362"/>
        <end position="383"/>
    </location>
</feature>
<dbReference type="InterPro" id="IPR022309">
    <property type="entry name" value="Ribosomal_Se8/biogenesis_NSA2"/>
</dbReference>
<dbReference type="PANTHER" id="PTHR10394">
    <property type="entry name" value="40S RIBOSOMAL PROTEIN S8"/>
    <property type="match status" value="1"/>
</dbReference>
<sequence length="685" mass="77942">MGISLDRWHKRRKTGGKRNPIHKKRKYEMGRPAANTKIGAKRIHLVRCRGGNIKHRGLRLDNGNFAWASEGCTRKTRIIDTMYNASNNELVRTKTLVKGMIVAIDAIPFRQWYEAHYALPLARKKGQKLTEEEEARIGGAQKRSKSTLKKYTDRQKTAGVELHLLEQFQAGRILACISSRPGQSGRCDGYILEGKELEFYNKKLKAKKAKVGSVEKTLLDLLKAFSDANELCCVVLCSWAAMPRPSSASSLFRSFLIRFQLKTNKARKWRLSLPELTMRIPIITRLSVTMSLAICGNVFLVFVIRRGNAVARQRASPVQLLLLHTCTADLLFALLSLGTQIVILTTYPYFYGSDLVCRLVRYVQALPMYASPFLLVAISIDRYQVGFVPIKQKSFLFWAICRPLVHYRSDRFRRPNWLGLVAWLMALFCSVPQLFFWRKDSLRHSSPSANDGPSSPTTTPKEECHTIYNSVTLDPWLCVYVVWFSTVTWLLPSVLSAFFYFRVCSAVWKSRFWSCSDEEIVLDKGTGTTMTTSVPFNQHKLSVPSCQLTRDYVEGLRKSSAGFRNQMSEFDRKRIQTVRLTLTIVPFSLFPFGLPFCAINVIQAFWGLNLLSQEVILCVVIFGNLNACVNPWIYILWNFRQTRRALFSLIRKENELITTSTSATRQTSIGLRMTVNPASGGGAIR</sequence>
<dbReference type="GO" id="GO:0016020">
    <property type="term" value="C:membrane"/>
    <property type="evidence" value="ECO:0007669"/>
    <property type="project" value="UniProtKB-SubCell"/>
</dbReference>
<feature type="transmembrane region" description="Helical" evidence="10">
    <location>
        <begin position="580"/>
        <end position="602"/>
    </location>
</feature>
<proteinExistence type="inferred from homology"/>
<accession>A0A914GZT1</accession>
<protein>
    <recommendedName>
        <fullName evidence="8">40S ribosomal protein S8</fullName>
    </recommendedName>
</protein>
<evidence type="ECO:0000256" key="3">
    <source>
        <dbReference type="ARBA" id="ARBA00022692"/>
    </source>
</evidence>
<feature type="transmembrane region" description="Helical" evidence="10">
    <location>
        <begin position="330"/>
        <end position="350"/>
    </location>
</feature>
<evidence type="ECO:0000256" key="9">
    <source>
        <dbReference type="SAM" id="MobiDB-lite"/>
    </source>
</evidence>
<keyword evidence="3 10" id="KW-0812">Transmembrane</keyword>
<feature type="transmembrane region" description="Helical" evidence="10">
    <location>
        <begin position="417"/>
        <end position="437"/>
    </location>
</feature>
<evidence type="ECO:0000256" key="1">
    <source>
        <dbReference type="ARBA" id="ARBA00004370"/>
    </source>
</evidence>
<reference evidence="13" key="1">
    <citation type="submission" date="2022-11" db="UniProtKB">
        <authorList>
            <consortium name="WormBaseParasite"/>
        </authorList>
    </citation>
    <scope>IDENTIFICATION</scope>
</reference>
<dbReference type="PRINTS" id="PR00237">
    <property type="entry name" value="GPCRRHODOPSN"/>
</dbReference>
<evidence type="ECO:0000313" key="12">
    <source>
        <dbReference type="Proteomes" id="UP000887572"/>
    </source>
</evidence>
<dbReference type="Pfam" id="PF00001">
    <property type="entry name" value="7tm_1"/>
    <property type="match status" value="2"/>
</dbReference>
<feature type="transmembrane region" description="Helical" evidence="10">
    <location>
        <begin position="282"/>
        <end position="304"/>
    </location>
</feature>
<dbReference type="InterPro" id="IPR000276">
    <property type="entry name" value="GPCR_Rhodpsn"/>
</dbReference>
<dbReference type="InterPro" id="IPR042563">
    <property type="entry name" value="Ribosomal_protein_eS8_euk"/>
</dbReference>
<evidence type="ECO:0000256" key="8">
    <source>
        <dbReference type="RuleBase" id="RU000669"/>
    </source>
</evidence>
<feature type="transmembrane region" description="Helical" evidence="10">
    <location>
        <begin position="480"/>
        <end position="501"/>
    </location>
</feature>
<dbReference type="Gene3D" id="1.20.1070.10">
    <property type="entry name" value="Rhodopsin 7-helix transmembrane proteins"/>
    <property type="match status" value="1"/>
</dbReference>
<dbReference type="GO" id="GO:0003735">
    <property type="term" value="F:structural constituent of ribosome"/>
    <property type="evidence" value="ECO:0007669"/>
    <property type="project" value="InterPro"/>
</dbReference>
<evidence type="ECO:0000256" key="6">
    <source>
        <dbReference type="ARBA" id="ARBA00023136"/>
    </source>
</evidence>
<comment type="similarity">
    <text evidence="2 8">Belongs to the eukaryotic ribosomal protein eS8 family.</text>
</comment>
<evidence type="ECO:0000256" key="2">
    <source>
        <dbReference type="ARBA" id="ARBA00005257"/>
    </source>
</evidence>
<evidence type="ECO:0000256" key="5">
    <source>
        <dbReference type="ARBA" id="ARBA00022989"/>
    </source>
</evidence>
<evidence type="ECO:0000256" key="7">
    <source>
        <dbReference type="ARBA" id="ARBA00023274"/>
    </source>
</evidence>
<dbReference type="GO" id="GO:0004930">
    <property type="term" value="F:G protein-coupled receptor activity"/>
    <property type="evidence" value="ECO:0007669"/>
    <property type="project" value="InterPro"/>
</dbReference>
<feature type="region of interest" description="Disordered" evidence="9">
    <location>
        <begin position="1"/>
        <end position="20"/>
    </location>
</feature>
<keyword evidence="4 8" id="KW-0689">Ribosomal protein</keyword>
<dbReference type="AlphaFoldDB" id="A0A914GZT1"/>
<dbReference type="Proteomes" id="UP000887572">
    <property type="component" value="Unplaced"/>
</dbReference>
<evidence type="ECO:0000256" key="4">
    <source>
        <dbReference type="ARBA" id="ARBA00022980"/>
    </source>
</evidence>
<dbReference type="PROSITE" id="PS01193">
    <property type="entry name" value="RIBOSOMAL_S8E"/>
    <property type="match status" value="1"/>
</dbReference>
<dbReference type="PROSITE" id="PS50262">
    <property type="entry name" value="G_PROTEIN_RECEP_F1_2"/>
    <property type="match status" value="1"/>
</dbReference>
<dbReference type="FunFam" id="3.10.290.70:FF:000001">
    <property type="entry name" value="40S ribosomal protein S8"/>
    <property type="match status" value="1"/>
</dbReference>
<name>A0A914GZT1_GLORO</name>
<dbReference type="FunFam" id="1.10.168.20:FF:000001">
    <property type="entry name" value="40S ribosomal protein S8"/>
    <property type="match status" value="1"/>
</dbReference>
<comment type="subcellular location">
    <subcellularLocation>
        <location evidence="1">Membrane</location>
    </subcellularLocation>
</comment>
<dbReference type="GO" id="GO:1990904">
    <property type="term" value="C:ribonucleoprotein complex"/>
    <property type="evidence" value="ECO:0007669"/>
    <property type="project" value="UniProtKB-KW"/>
</dbReference>
<keyword evidence="5 10" id="KW-1133">Transmembrane helix</keyword>
<dbReference type="GO" id="GO:0005840">
    <property type="term" value="C:ribosome"/>
    <property type="evidence" value="ECO:0007669"/>
    <property type="project" value="UniProtKB-KW"/>
</dbReference>
<dbReference type="Gene3D" id="3.10.290.70">
    <property type="match status" value="1"/>
</dbReference>
<evidence type="ECO:0000313" key="13">
    <source>
        <dbReference type="WBParaSite" id="Gr19_v10_g12321.t1"/>
    </source>
</evidence>
<evidence type="ECO:0000256" key="10">
    <source>
        <dbReference type="SAM" id="Phobius"/>
    </source>
</evidence>
<dbReference type="WBParaSite" id="Gr19_v10_g12321.t1">
    <property type="protein sequence ID" value="Gr19_v10_g12321.t1"/>
    <property type="gene ID" value="Gr19_v10_g12321"/>
</dbReference>
<dbReference type="Gene3D" id="1.10.168.20">
    <property type="entry name" value="Ribosomal protein S8e, subdomain"/>
    <property type="match status" value="1"/>
</dbReference>
<dbReference type="InterPro" id="IPR018283">
    <property type="entry name" value="Ribosomal_eS8_CS"/>
</dbReference>
<feature type="transmembrane region" description="Helical" evidence="10">
    <location>
        <begin position="614"/>
        <end position="637"/>
    </location>
</feature>
<dbReference type="CDD" id="cd11380">
    <property type="entry name" value="Ribosomal_S8e_like"/>
    <property type="match status" value="1"/>
</dbReference>
<organism evidence="12 13">
    <name type="scientific">Globodera rostochiensis</name>
    <name type="common">Golden nematode worm</name>
    <name type="synonym">Heterodera rostochiensis</name>
    <dbReference type="NCBI Taxonomy" id="31243"/>
    <lineage>
        <taxon>Eukaryota</taxon>
        <taxon>Metazoa</taxon>
        <taxon>Ecdysozoa</taxon>
        <taxon>Nematoda</taxon>
        <taxon>Chromadorea</taxon>
        <taxon>Rhabditida</taxon>
        <taxon>Tylenchina</taxon>
        <taxon>Tylenchomorpha</taxon>
        <taxon>Tylenchoidea</taxon>
        <taxon>Heteroderidae</taxon>
        <taxon>Heteroderinae</taxon>
        <taxon>Globodera</taxon>
    </lineage>
</organism>
<evidence type="ECO:0000259" key="11">
    <source>
        <dbReference type="PROSITE" id="PS50262"/>
    </source>
</evidence>
<keyword evidence="12" id="KW-1185">Reference proteome</keyword>
<dbReference type="NCBIfam" id="TIGR00307">
    <property type="entry name" value="eS8"/>
    <property type="match status" value="1"/>
</dbReference>
<dbReference type="SUPFAM" id="SSF81321">
    <property type="entry name" value="Family A G protein-coupled receptor-like"/>
    <property type="match status" value="1"/>
</dbReference>
<dbReference type="GO" id="GO:0006412">
    <property type="term" value="P:translation"/>
    <property type="evidence" value="ECO:0007669"/>
    <property type="project" value="InterPro"/>
</dbReference>
<keyword evidence="6 10" id="KW-0472">Membrane</keyword>
<dbReference type="InterPro" id="IPR017452">
    <property type="entry name" value="GPCR_Rhodpsn_7TM"/>
</dbReference>
<feature type="domain" description="G-protein coupled receptors family 1 profile" evidence="11">
    <location>
        <begin position="296"/>
        <end position="634"/>
    </location>
</feature>